<keyword evidence="2" id="KW-1185">Reference proteome</keyword>
<dbReference type="GO" id="GO:0004867">
    <property type="term" value="F:serine-type endopeptidase inhibitor activity"/>
    <property type="evidence" value="ECO:0007669"/>
    <property type="project" value="InterPro"/>
</dbReference>
<accession>A0A3M7MGC1</accession>
<gene>
    <name evidence="1" type="ORF">GMOD_00008113</name>
</gene>
<reference evidence="1 2" key="1">
    <citation type="journal article" date="2014" name="PLoS ONE">
        <title>De novo Genome Assembly of the Fungal Plant Pathogen Pyrenophora semeniperda.</title>
        <authorList>
            <person name="Soliai M.M."/>
            <person name="Meyer S.E."/>
            <person name="Udall J.A."/>
            <person name="Elzinga D.E."/>
            <person name="Hermansen R.A."/>
            <person name="Bodily P.M."/>
            <person name="Hart A.A."/>
            <person name="Coleman C.E."/>
        </authorList>
    </citation>
    <scope>NUCLEOTIDE SEQUENCE [LARGE SCALE GENOMIC DNA]</scope>
    <source>
        <strain evidence="1 2">CCB06</strain>
        <tissue evidence="1">Mycelium</tissue>
    </source>
</reference>
<dbReference type="OrthoDB" id="3439489at2759"/>
<dbReference type="EMBL" id="KE747840">
    <property type="protein sequence ID" value="RMZ73581.1"/>
    <property type="molecule type" value="Genomic_DNA"/>
</dbReference>
<evidence type="ECO:0000313" key="2">
    <source>
        <dbReference type="Proteomes" id="UP000265663"/>
    </source>
</evidence>
<dbReference type="InterPro" id="IPR031755">
    <property type="entry name" value="Inhibitor_I66"/>
</dbReference>
<dbReference type="AlphaFoldDB" id="A0A3M7MGC1"/>
<dbReference type="Pfam" id="PF16850">
    <property type="entry name" value="Inhibitor_I66"/>
    <property type="match status" value="1"/>
</dbReference>
<proteinExistence type="predicted"/>
<sequence>MCSYMPANNNSSRNRNLLWTFAVFLLLLAFIPTPTLNMSERMDTLPKPFTIEIEGKPVTKADASLEEPEHATTAGSEPAVFQLKNGRLECEGRILARRQIEDRSLLPKRVYWFPQDCQDPTHEVMAFEDGDEYKLMFAGAPLLLNDGRVFATLLEHDASNVVLKMQ</sequence>
<dbReference type="Proteomes" id="UP000265663">
    <property type="component" value="Unassembled WGS sequence"/>
</dbReference>
<name>A0A3M7MGC1_9PLEO</name>
<protein>
    <submittedName>
        <fullName evidence="1">Uncharacterized protein</fullName>
    </submittedName>
</protein>
<organism evidence="1 2">
    <name type="scientific">Pyrenophora seminiperda CCB06</name>
    <dbReference type="NCBI Taxonomy" id="1302712"/>
    <lineage>
        <taxon>Eukaryota</taxon>
        <taxon>Fungi</taxon>
        <taxon>Dikarya</taxon>
        <taxon>Ascomycota</taxon>
        <taxon>Pezizomycotina</taxon>
        <taxon>Dothideomycetes</taxon>
        <taxon>Pleosporomycetidae</taxon>
        <taxon>Pleosporales</taxon>
        <taxon>Pleosporineae</taxon>
        <taxon>Pleosporaceae</taxon>
        <taxon>Pyrenophora</taxon>
    </lineage>
</organism>
<evidence type="ECO:0000313" key="1">
    <source>
        <dbReference type="EMBL" id="RMZ73581.1"/>
    </source>
</evidence>
<dbReference type="Gene3D" id="2.80.10.50">
    <property type="match status" value="1"/>
</dbReference>